<keyword evidence="4" id="KW-1185">Reference proteome</keyword>
<dbReference type="GeneID" id="19277280"/>
<evidence type="ECO:0000256" key="1">
    <source>
        <dbReference type="SAM" id="SignalP"/>
    </source>
</evidence>
<organism evidence="3 4">
    <name type="scientific">Pestalotiopsis fici (strain W106-1 / CGMCC3.15140)</name>
    <dbReference type="NCBI Taxonomy" id="1229662"/>
    <lineage>
        <taxon>Eukaryota</taxon>
        <taxon>Fungi</taxon>
        <taxon>Dikarya</taxon>
        <taxon>Ascomycota</taxon>
        <taxon>Pezizomycotina</taxon>
        <taxon>Sordariomycetes</taxon>
        <taxon>Xylariomycetidae</taxon>
        <taxon>Amphisphaeriales</taxon>
        <taxon>Sporocadaceae</taxon>
        <taxon>Pestalotiopsis</taxon>
    </lineage>
</organism>
<dbReference type="InParanoid" id="W3WN89"/>
<dbReference type="OMA" id="EGRWCRD"/>
<dbReference type="Pfam" id="PF22422">
    <property type="entry name" value="MGH1-like_GH"/>
    <property type="match status" value="1"/>
</dbReference>
<dbReference type="KEGG" id="pfy:PFICI_12267"/>
<dbReference type="RefSeq" id="XP_007839039.1">
    <property type="nucleotide sequence ID" value="XM_007840848.1"/>
</dbReference>
<dbReference type="InterPro" id="IPR054491">
    <property type="entry name" value="MGH1-like_GH"/>
</dbReference>
<accession>W3WN89</accession>
<dbReference type="OrthoDB" id="5382128at2759"/>
<dbReference type="Gene3D" id="2.60.120.260">
    <property type="entry name" value="Galactose-binding domain-like"/>
    <property type="match status" value="1"/>
</dbReference>
<gene>
    <name evidence="3" type="ORF">PFICI_12267</name>
</gene>
<dbReference type="InterPro" id="IPR012341">
    <property type="entry name" value="6hp_glycosidase-like_sf"/>
</dbReference>
<evidence type="ECO:0000259" key="2">
    <source>
        <dbReference type="Pfam" id="PF22422"/>
    </source>
</evidence>
<dbReference type="EMBL" id="KI912118">
    <property type="protein sequence ID" value="ETS75323.1"/>
    <property type="molecule type" value="Genomic_DNA"/>
</dbReference>
<reference evidence="4" key="1">
    <citation type="journal article" date="2015" name="BMC Genomics">
        <title>Genomic and transcriptomic analysis of the endophytic fungus Pestalotiopsis fici reveals its lifestyle and high potential for synthesis of natural products.</title>
        <authorList>
            <person name="Wang X."/>
            <person name="Zhang X."/>
            <person name="Liu L."/>
            <person name="Xiang M."/>
            <person name="Wang W."/>
            <person name="Sun X."/>
            <person name="Che Y."/>
            <person name="Guo L."/>
            <person name="Liu G."/>
            <person name="Guo L."/>
            <person name="Wang C."/>
            <person name="Yin W.B."/>
            <person name="Stadler M."/>
            <person name="Zhang X."/>
            <person name="Liu X."/>
        </authorList>
    </citation>
    <scope>NUCLEOTIDE SEQUENCE [LARGE SCALE GENOMIC DNA]</scope>
    <source>
        <strain evidence="4">W106-1 / CGMCC3.15140</strain>
    </source>
</reference>
<evidence type="ECO:0000313" key="3">
    <source>
        <dbReference type="EMBL" id="ETS75323.1"/>
    </source>
</evidence>
<dbReference type="GO" id="GO:0005975">
    <property type="term" value="P:carbohydrate metabolic process"/>
    <property type="evidence" value="ECO:0007669"/>
    <property type="project" value="InterPro"/>
</dbReference>
<feature type="signal peptide" evidence="1">
    <location>
        <begin position="1"/>
        <end position="20"/>
    </location>
</feature>
<dbReference type="Gene3D" id="1.50.10.10">
    <property type="match status" value="1"/>
</dbReference>
<proteinExistence type="predicted"/>
<sequence>MPATLHSVLATFGLVHVAAAALDTCALATQYFGNDYPWYIDRIPFFETSDQTITDVYYYRQKIYRAHQRDIGADGFISTEFLDDVSWQVAPWGSLSDATAFHLLEGRWNRDRIFKESYATFMYGSQANPRGFSEAIATAVWQGYLVDGVVDDVTGYLDSMQTVYLEWESDHYDTSKQMFWIAPIQDATEYTIASIDASCGVDGFQYGESFRPSINSYQYANALAIANVAALVGDTSVAEAYNARAATLKDLVQDNLWNSTFEHFIDRYYATTDCATYWDPIRGRELVGYTPWTHDLPDDNATYANAFSHILDENLLLGQSGLRTVEPSYEYYMVQYRYDSSTGQPECQWNGPSWPYQTTQVLTALANLLDHYNNTAGASVITKWHYTNYLRSYAIIHYNPNRDYTLVLEEDYNAETGAPIVGLSRSPHYFHSGFIDQVLSGFVGIRARGDDVLEVNPLASEDITYFRVENVLYHGNDVSVQWDSTGEKYGTQGLIIEVNNVQVASSSTLTRLTVNVGRLSPPTWPRTAPVSIQAQNDGSYPVGSVDVDGADTNKIHDTIDGRLWFFTESTYDVAHGYQSPVGDGATEHWFQIDFGTATTVASSEIAFLDASDQAIAVPLDYRIEAYINDAWVEVTSPAYDAALANGITHASWTATSANLVRLVYTPQSGFAVRIIDWKVYDTLVTDTSTVCS</sequence>
<name>W3WN89_PESFW</name>
<evidence type="ECO:0000313" key="4">
    <source>
        <dbReference type="Proteomes" id="UP000030651"/>
    </source>
</evidence>
<protein>
    <recommendedName>
        <fullName evidence="2">Mannosylglycerate hydrolase MGH1-like glycoside hydrolase domain-containing protein</fullName>
    </recommendedName>
</protein>
<keyword evidence="1" id="KW-0732">Signal</keyword>
<dbReference type="SUPFAM" id="SSF49785">
    <property type="entry name" value="Galactose-binding domain-like"/>
    <property type="match status" value="1"/>
</dbReference>
<dbReference type="InterPro" id="IPR008979">
    <property type="entry name" value="Galactose-bd-like_sf"/>
</dbReference>
<dbReference type="eggNOG" id="ENOG502S5DD">
    <property type="taxonomic scope" value="Eukaryota"/>
</dbReference>
<dbReference type="SUPFAM" id="SSF48208">
    <property type="entry name" value="Six-hairpin glycosidases"/>
    <property type="match status" value="1"/>
</dbReference>
<dbReference type="AlphaFoldDB" id="W3WN89"/>
<dbReference type="GO" id="GO:0003824">
    <property type="term" value="F:catalytic activity"/>
    <property type="evidence" value="ECO:0007669"/>
    <property type="project" value="UniProtKB-ARBA"/>
</dbReference>
<feature type="chain" id="PRO_5004833750" description="Mannosylglycerate hydrolase MGH1-like glycoside hydrolase domain-containing protein" evidence="1">
    <location>
        <begin position="21"/>
        <end position="692"/>
    </location>
</feature>
<dbReference type="InterPro" id="IPR008928">
    <property type="entry name" value="6-hairpin_glycosidase_sf"/>
</dbReference>
<dbReference type="Proteomes" id="UP000030651">
    <property type="component" value="Unassembled WGS sequence"/>
</dbReference>
<dbReference type="HOGENOM" id="CLU_016780_1_0_1"/>
<feature type="domain" description="Mannosylglycerate hydrolase MGH1-like glycoside hydrolase" evidence="2">
    <location>
        <begin position="95"/>
        <end position="432"/>
    </location>
</feature>